<sequence>MTFPPPYRLRESAERAEEALPEGFRVEVLGGELVASPPRLNRHNYIVHSVMLQLEAQLPDGLSTLPNTSVGDGGDDDDLARPDLIVLPAEALQREVSRNPPDSVALVLEVASPGSTPSSVTTKPRIYADMRIPVYLMAGPRDGTLVLHSDPREGRFTTKHHMHFGDTVKLPSPLEGIVIETDELVTYS</sequence>
<feature type="domain" description="Putative restriction endonuclease" evidence="1">
    <location>
        <begin position="20"/>
        <end position="179"/>
    </location>
</feature>
<keyword evidence="3" id="KW-1185">Reference proteome</keyword>
<dbReference type="InterPro" id="IPR008538">
    <property type="entry name" value="Uma2"/>
</dbReference>
<protein>
    <submittedName>
        <fullName evidence="2">Uma2 family endonuclease</fullName>
    </submittedName>
</protein>
<name>A0ABT4TW38_9ACTN</name>
<dbReference type="Proteomes" id="UP001165685">
    <property type="component" value="Unassembled WGS sequence"/>
</dbReference>
<evidence type="ECO:0000313" key="3">
    <source>
        <dbReference type="Proteomes" id="UP001165685"/>
    </source>
</evidence>
<dbReference type="Gene3D" id="3.90.1570.10">
    <property type="entry name" value="tt1808, chain A"/>
    <property type="match status" value="1"/>
</dbReference>
<dbReference type="InterPro" id="IPR012296">
    <property type="entry name" value="Nuclease_put_TT1808"/>
</dbReference>
<dbReference type="InterPro" id="IPR011335">
    <property type="entry name" value="Restrct_endonuc-II-like"/>
</dbReference>
<dbReference type="RefSeq" id="WP_270680957.1">
    <property type="nucleotide sequence ID" value="NZ_JAQFWP010000081.1"/>
</dbReference>
<dbReference type="CDD" id="cd06260">
    <property type="entry name" value="DUF820-like"/>
    <property type="match status" value="1"/>
</dbReference>
<comment type="caution">
    <text evidence="2">The sequence shown here is derived from an EMBL/GenBank/DDBJ whole genome shotgun (WGS) entry which is preliminary data.</text>
</comment>
<accession>A0ABT4TW38</accession>
<dbReference type="EMBL" id="JAQFWP010000081">
    <property type="protein sequence ID" value="MDA2808362.1"/>
    <property type="molecule type" value="Genomic_DNA"/>
</dbReference>
<dbReference type="SUPFAM" id="SSF52980">
    <property type="entry name" value="Restriction endonuclease-like"/>
    <property type="match status" value="1"/>
</dbReference>
<reference evidence="2" key="1">
    <citation type="submission" date="2023-01" db="EMBL/GenBank/DDBJ databases">
        <title>Draft genome sequence of Nocardiopsis sp. LSu2-4 isolated from halophytes.</title>
        <authorList>
            <person name="Duangmal K."/>
            <person name="Chantavorakit T."/>
        </authorList>
    </citation>
    <scope>NUCLEOTIDE SEQUENCE</scope>
    <source>
        <strain evidence="2">LSu2-4</strain>
    </source>
</reference>
<dbReference type="GO" id="GO:0004519">
    <property type="term" value="F:endonuclease activity"/>
    <property type="evidence" value="ECO:0007669"/>
    <property type="project" value="UniProtKB-KW"/>
</dbReference>
<dbReference type="PANTHER" id="PTHR35400:SF3">
    <property type="entry name" value="SLL1072 PROTEIN"/>
    <property type="match status" value="1"/>
</dbReference>
<keyword evidence="2" id="KW-0255">Endonuclease</keyword>
<keyword evidence="2" id="KW-0378">Hydrolase</keyword>
<keyword evidence="2" id="KW-0540">Nuclease</keyword>
<organism evidence="2 3">
    <name type="scientific">Nocardiopsis suaedae</name>
    <dbReference type="NCBI Taxonomy" id="3018444"/>
    <lineage>
        <taxon>Bacteria</taxon>
        <taxon>Bacillati</taxon>
        <taxon>Actinomycetota</taxon>
        <taxon>Actinomycetes</taxon>
        <taxon>Streptosporangiales</taxon>
        <taxon>Nocardiopsidaceae</taxon>
        <taxon>Nocardiopsis</taxon>
    </lineage>
</organism>
<gene>
    <name evidence="2" type="ORF">O4U47_27890</name>
</gene>
<evidence type="ECO:0000313" key="2">
    <source>
        <dbReference type="EMBL" id="MDA2808362.1"/>
    </source>
</evidence>
<evidence type="ECO:0000259" key="1">
    <source>
        <dbReference type="Pfam" id="PF05685"/>
    </source>
</evidence>
<dbReference type="Pfam" id="PF05685">
    <property type="entry name" value="Uma2"/>
    <property type="match status" value="1"/>
</dbReference>
<dbReference type="PANTHER" id="PTHR35400">
    <property type="entry name" value="SLR1083 PROTEIN"/>
    <property type="match status" value="1"/>
</dbReference>
<proteinExistence type="predicted"/>